<dbReference type="InterPro" id="IPR030390">
    <property type="entry name" value="MeTrfase_TrmA_AS"/>
</dbReference>
<dbReference type="Gene3D" id="2.40.50.1070">
    <property type="match status" value="1"/>
</dbReference>
<dbReference type="PROSITE" id="PS51687">
    <property type="entry name" value="SAM_MT_RNA_M5U"/>
    <property type="match status" value="1"/>
</dbReference>
<keyword evidence="7" id="KW-1185">Reference proteome</keyword>
<evidence type="ECO:0000313" key="6">
    <source>
        <dbReference type="EMBL" id="VWL85583.1"/>
    </source>
</evidence>
<keyword evidence="2 4" id="KW-0808">Transferase</keyword>
<dbReference type="GO" id="GO:0070041">
    <property type="term" value="F:rRNA (uridine-C5-)-methyltransferase activity"/>
    <property type="evidence" value="ECO:0007669"/>
    <property type="project" value="TreeGrafter"/>
</dbReference>
<keyword evidence="3 4" id="KW-0949">S-adenosyl-L-methionine</keyword>
<organism evidence="6 7">
    <name type="scientific">Oceanivirga miroungae</name>
    <dbReference type="NCBI Taxonomy" id="1130046"/>
    <lineage>
        <taxon>Bacteria</taxon>
        <taxon>Fusobacteriati</taxon>
        <taxon>Fusobacteriota</taxon>
        <taxon>Fusobacteriia</taxon>
        <taxon>Fusobacteriales</taxon>
        <taxon>Leptotrichiaceae</taxon>
        <taxon>Oceanivirga</taxon>
    </lineage>
</organism>
<dbReference type="GO" id="GO:0070475">
    <property type="term" value="P:rRNA base methylation"/>
    <property type="evidence" value="ECO:0007669"/>
    <property type="project" value="TreeGrafter"/>
</dbReference>
<proteinExistence type="inferred from homology"/>
<gene>
    <name evidence="6" type="ORF">OMES3154_00869</name>
</gene>
<evidence type="ECO:0000256" key="3">
    <source>
        <dbReference type="ARBA" id="ARBA00022691"/>
    </source>
</evidence>
<dbReference type="PANTHER" id="PTHR11061">
    <property type="entry name" value="RNA M5U METHYLTRANSFERASE"/>
    <property type="match status" value="1"/>
</dbReference>
<dbReference type="CDD" id="cd02440">
    <property type="entry name" value="AdoMet_MTases"/>
    <property type="match status" value="1"/>
</dbReference>
<dbReference type="PANTHER" id="PTHR11061:SF30">
    <property type="entry name" value="TRNA (URACIL(54)-C(5))-METHYLTRANSFERASE"/>
    <property type="match status" value="1"/>
</dbReference>
<dbReference type="EMBL" id="CABWIB010000001">
    <property type="protein sequence ID" value="VWL85583.1"/>
    <property type="molecule type" value="Genomic_DNA"/>
</dbReference>
<evidence type="ECO:0000313" key="7">
    <source>
        <dbReference type="Proteomes" id="UP000419017"/>
    </source>
</evidence>
<feature type="binding site" evidence="4">
    <location>
        <position position="398"/>
    </location>
    <ligand>
        <name>S-adenosyl-L-methionine</name>
        <dbReference type="ChEBI" id="CHEBI:59789"/>
    </ligand>
</feature>
<dbReference type="NCBIfam" id="TIGR00479">
    <property type="entry name" value="rumA"/>
    <property type="match status" value="1"/>
</dbReference>
<keyword evidence="1 4" id="KW-0489">Methyltransferase</keyword>
<sequence>MKKNDVIRVTISGTDIRGKSYSIVDDKKIYVNINASKGQVVEGLLSKLRKNKLELKNCVIVDYNNKLNSMYDNILDKQLSGANYQYYDYDTQLEIKSGHIKKLIDDVCNYEYIFEKAIKNSRPIRYRNKMEFSFGNETKDGEMLLGLHKKNSMYDIVDVSDNNLMGEEFNRIYKFSNEYFKSVEKKLNISFYHKMTKLGYFRYLVLRKSRYSKEVLINLVTTSYIDKELEEKILNDYVKKLLELDLGNYHISGILHSTSDKLADAVSADYERLLYGKKDIVEKIFDLKFNISPYSFFQVNPYTVESLYKKAIDYLDEVKLENEKEKVVYDLFSGTGTIAQIVSRKFKKVYAVEIVEEAVQKSKENAKLNNIDNIEFLVGDVFKVLDEVSEKPNIIILDPPRMGVLTKTIEKLVKYDVDNFVYISCNPVTLANDLKDFNKYGYKLIKITPVDMFSYTNHMETVALIQKAK</sequence>
<feature type="binding site" evidence="4">
    <location>
        <position position="332"/>
    </location>
    <ligand>
        <name>S-adenosyl-L-methionine</name>
        <dbReference type="ChEBI" id="CHEBI:59789"/>
    </ligand>
</feature>
<feature type="binding site" evidence="4">
    <location>
        <position position="298"/>
    </location>
    <ligand>
        <name>S-adenosyl-L-methionine</name>
        <dbReference type="ChEBI" id="CHEBI:59789"/>
    </ligand>
</feature>
<dbReference type="PROSITE" id="PS01230">
    <property type="entry name" value="TRMA_1"/>
    <property type="match status" value="1"/>
</dbReference>
<evidence type="ECO:0000256" key="5">
    <source>
        <dbReference type="PROSITE-ProRule" id="PRU10015"/>
    </source>
</evidence>
<reference evidence="6 7" key="1">
    <citation type="submission" date="2019-10" db="EMBL/GenBank/DDBJ databases">
        <authorList>
            <person name="Blom J."/>
        </authorList>
    </citation>
    <scope>NUCLEOTIDE SEQUENCE [LARGE SCALE GENOMIC DNA]</scope>
    <source>
        <strain evidence="6 7">ES3154-GLU</strain>
    </source>
</reference>
<dbReference type="InterPro" id="IPR029063">
    <property type="entry name" value="SAM-dependent_MTases_sf"/>
</dbReference>
<dbReference type="SUPFAM" id="SSF53335">
    <property type="entry name" value="S-adenosyl-L-methionine-dependent methyltransferases"/>
    <property type="match status" value="1"/>
</dbReference>
<dbReference type="AlphaFoldDB" id="A0A6I8MDR2"/>
<dbReference type="Proteomes" id="UP000419017">
    <property type="component" value="Unassembled WGS sequence"/>
</dbReference>
<dbReference type="InterPro" id="IPR010280">
    <property type="entry name" value="U5_MeTrfase_fam"/>
</dbReference>
<feature type="active site" evidence="5">
    <location>
        <position position="425"/>
    </location>
</feature>
<evidence type="ECO:0000256" key="2">
    <source>
        <dbReference type="ARBA" id="ARBA00022679"/>
    </source>
</evidence>
<dbReference type="Gene3D" id="3.40.50.150">
    <property type="entry name" value="Vaccinia Virus protein VP39"/>
    <property type="match status" value="1"/>
</dbReference>
<evidence type="ECO:0000256" key="4">
    <source>
        <dbReference type="PROSITE-ProRule" id="PRU01024"/>
    </source>
</evidence>
<dbReference type="RefSeq" id="WP_231679267.1">
    <property type="nucleotide sequence ID" value="NZ_CABWIB010000001.1"/>
</dbReference>
<feature type="active site" description="Nucleophile" evidence="4">
    <location>
        <position position="425"/>
    </location>
</feature>
<feature type="binding site" evidence="4">
    <location>
        <position position="353"/>
    </location>
    <ligand>
        <name>S-adenosyl-L-methionine</name>
        <dbReference type="ChEBI" id="CHEBI:59789"/>
    </ligand>
</feature>
<accession>A0A6I8MDR2</accession>
<name>A0A6I8MDR2_9FUSO</name>
<dbReference type="Pfam" id="PF05958">
    <property type="entry name" value="tRNA_U5-meth_tr"/>
    <property type="match status" value="1"/>
</dbReference>
<comment type="similarity">
    <text evidence="4">Belongs to the class I-like SAM-binding methyltransferase superfamily. RNA M5U methyltransferase family.</text>
</comment>
<protein>
    <submittedName>
        <fullName evidence="6">(Uracil-5)-methyltransferase</fullName>
    </submittedName>
</protein>
<evidence type="ECO:0000256" key="1">
    <source>
        <dbReference type="ARBA" id="ARBA00022603"/>
    </source>
</evidence>